<dbReference type="InterPro" id="IPR001123">
    <property type="entry name" value="LeuE-type"/>
</dbReference>
<reference evidence="7 8" key="1">
    <citation type="submission" date="2017-10" db="EMBL/GenBank/DDBJ databases">
        <title>Genomics of the genus Arcobacter.</title>
        <authorList>
            <person name="Perez-Cataluna A."/>
            <person name="Figueras M.J."/>
        </authorList>
    </citation>
    <scope>NUCLEOTIDE SEQUENCE [LARGE SCALE GENOMIC DNA]</scope>
    <source>
        <strain evidence="7 8">DSM 24636</strain>
    </source>
</reference>
<comment type="caution">
    <text evidence="7">The sequence shown here is derived from an EMBL/GenBank/DDBJ whole genome shotgun (WGS) entry which is preliminary data.</text>
</comment>
<feature type="transmembrane region" description="Helical" evidence="6">
    <location>
        <begin position="154"/>
        <end position="173"/>
    </location>
</feature>
<feature type="transmembrane region" description="Helical" evidence="6">
    <location>
        <begin position="113"/>
        <end position="134"/>
    </location>
</feature>
<accession>A0A4Q0Y1L7</accession>
<dbReference type="AlphaFoldDB" id="A0A4Q0Y1L7"/>
<dbReference type="RefSeq" id="WP_129081251.1">
    <property type="nucleotide sequence ID" value="NZ_CP041070.1"/>
</dbReference>
<dbReference type="PANTHER" id="PTHR30086:SF21">
    <property type="entry name" value="TRANSPORT PROTEIN"/>
    <property type="match status" value="1"/>
</dbReference>
<evidence type="ECO:0000256" key="6">
    <source>
        <dbReference type="SAM" id="Phobius"/>
    </source>
</evidence>
<protein>
    <submittedName>
        <fullName evidence="7">Lysine transporter LysE</fullName>
    </submittedName>
</protein>
<dbReference type="EMBL" id="PDKO01000002">
    <property type="protein sequence ID" value="RXJ63882.1"/>
    <property type="molecule type" value="Genomic_DNA"/>
</dbReference>
<evidence type="ECO:0000313" key="8">
    <source>
        <dbReference type="Proteomes" id="UP000290191"/>
    </source>
</evidence>
<keyword evidence="3 6" id="KW-0812">Transmembrane</keyword>
<dbReference type="OrthoDB" id="9807053at2"/>
<dbReference type="Proteomes" id="UP000290191">
    <property type="component" value="Unassembled WGS sequence"/>
</dbReference>
<keyword evidence="5 6" id="KW-0472">Membrane</keyword>
<feature type="transmembrane region" description="Helical" evidence="6">
    <location>
        <begin position="72"/>
        <end position="92"/>
    </location>
</feature>
<gene>
    <name evidence="7" type="ORF">CRV06_02760</name>
</gene>
<feature type="transmembrane region" description="Helical" evidence="6">
    <location>
        <begin position="185"/>
        <end position="206"/>
    </location>
</feature>
<dbReference type="PANTHER" id="PTHR30086">
    <property type="entry name" value="ARGININE EXPORTER PROTEIN ARGO"/>
    <property type="match status" value="1"/>
</dbReference>
<evidence type="ECO:0000256" key="2">
    <source>
        <dbReference type="ARBA" id="ARBA00022475"/>
    </source>
</evidence>
<keyword evidence="8" id="KW-1185">Reference proteome</keyword>
<evidence type="ECO:0000256" key="1">
    <source>
        <dbReference type="ARBA" id="ARBA00004651"/>
    </source>
</evidence>
<dbReference type="GO" id="GO:0005886">
    <property type="term" value="C:plasma membrane"/>
    <property type="evidence" value="ECO:0007669"/>
    <property type="project" value="UniProtKB-SubCell"/>
</dbReference>
<feature type="transmembrane region" description="Helical" evidence="6">
    <location>
        <begin position="12"/>
        <end position="30"/>
    </location>
</feature>
<evidence type="ECO:0000256" key="3">
    <source>
        <dbReference type="ARBA" id="ARBA00022692"/>
    </source>
</evidence>
<evidence type="ECO:0000256" key="4">
    <source>
        <dbReference type="ARBA" id="ARBA00022989"/>
    </source>
</evidence>
<dbReference type="GO" id="GO:0015171">
    <property type="term" value="F:amino acid transmembrane transporter activity"/>
    <property type="evidence" value="ECO:0007669"/>
    <property type="project" value="TreeGrafter"/>
</dbReference>
<evidence type="ECO:0000313" key="7">
    <source>
        <dbReference type="EMBL" id="RXJ63882.1"/>
    </source>
</evidence>
<organism evidence="7 8">
    <name type="scientific">Halarcobacter anaerophilus</name>
    <dbReference type="NCBI Taxonomy" id="877500"/>
    <lineage>
        <taxon>Bacteria</taxon>
        <taxon>Pseudomonadati</taxon>
        <taxon>Campylobacterota</taxon>
        <taxon>Epsilonproteobacteria</taxon>
        <taxon>Campylobacterales</taxon>
        <taxon>Arcobacteraceae</taxon>
        <taxon>Halarcobacter</taxon>
    </lineage>
</organism>
<evidence type="ECO:0000256" key="5">
    <source>
        <dbReference type="ARBA" id="ARBA00023136"/>
    </source>
</evidence>
<sequence length="210" mass="24052">MEIYFTDFLTLALAHFLALLSPGVDFFIILSNSSKYGRYEGVLTSVGIAFANLFYILLALFGISLIKDNQTIFTLIKLLGSIYLLYIGFLLITSKKRELFNKKTTISKKRKALVKFFSMGFLSAILNPKNSIFYFTMFSISIKSTTPVFVQSFYALWMFFAVLLWDIFVVYLVTNKKSKLFLENYSNLIEKISGVILFTIGFLIILETLI</sequence>
<dbReference type="STRING" id="877500.GCA_000935065_03144"/>
<proteinExistence type="predicted"/>
<feature type="transmembrane region" description="Helical" evidence="6">
    <location>
        <begin position="42"/>
        <end position="66"/>
    </location>
</feature>
<comment type="subcellular location">
    <subcellularLocation>
        <location evidence="1">Cell membrane</location>
        <topology evidence="1">Multi-pass membrane protein</topology>
    </subcellularLocation>
</comment>
<keyword evidence="4 6" id="KW-1133">Transmembrane helix</keyword>
<dbReference type="Pfam" id="PF01810">
    <property type="entry name" value="LysE"/>
    <property type="match status" value="1"/>
</dbReference>
<name>A0A4Q0Y1L7_9BACT</name>
<keyword evidence="2" id="KW-1003">Cell membrane</keyword>